<evidence type="ECO:0000256" key="5">
    <source>
        <dbReference type="ARBA" id="ARBA00022737"/>
    </source>
</evidence>
<dbReference type="CDD" id="cd00063">
    <property type="entry name" value="FN3"/>
    <property type="match status" value="2"/>
</dbReference>
<dbReference type="SMART" id="SM00060">
    <property type="entry name" value="FN3"/>
    <property type="match status" value="3"/>
</dbReference>
<feature type="domain" description="Fibronectin type-III" evidence="11">
    <location>
        <begin position="396"/>
        <end position="495"/>
    </location>
</feature>
<dbReference type="InterPro" id="IPR036116">
    <property type="entry name" value="FN3_sf"/>
</dbReference>
<evidence type="ECO:0000256" key="1">
    <source>
        <dbReference type="ARBA" id="ARBA00004479"/>
    </source>
</evidence>
<dbReference type="Pfam" id="PF00041">
    <property type="entry name" value="fn3"/>
    <property type="match status" value="2"/>
</dbReference>
<reference evidence="12 13" key="1">
    <citation type="submission" date="2005-09" db="EMBL/GenBank/DDBJ databases">
        <authorList>
            <person name="Mural R.J."/>
            <person name="Li P.W."/>
            <person name="Adams M.D."/>
            <person name="Amanatides P.G."/>
            <person name="Baden-Tillson H."/>
            <person name="Barnstead M."/>
            <person name="Chin S.H."/>
            <person name="Dew I."/>
            <person name="Evans C.A."/>
            <person name="Ferriera S."/>
            <person name="Flanigan M."/>
            <person name="Fosler C."/>
            <person name="Glodek A."/>
            <person name="Gu Z."/>
            <person name="Holt R.A."/>
            <person name="Jennings D."/>
            <person name="Kraft C.L."/>
            <person name="Lu F."/>
            <person name="Nguyen T."/>
            <person name="Nusskern D.R."/>
            <person name="Pfannkoch C.M."/>
            <person name="Sitter C."/>
            <person name="Sutton G.G."/>
            <person name="Venter J.C."/>
            <person name="Wang Z."/>
            <person name="Woodage T."/>
            <person name="Zheng X.H."/>
            <person name="Zhong F."/>
        </authorList>
    </citation>
    <scope>NUCLEOTIDE SEQUENCE [LARGE SCALE GENOMIC DNA]</scope>
    <source>
        <strain>BN</strain>
        <strain evidence="13">Sprague-Dawley</strain>
    </source>
</reference>
<dbReference type="AlphaFoldDB" id="A6KF50"/>
<evidence type="ECO:0000256" key="6">
    <source>
        <dbReference type="ARBA" id="ARBA00022989"/>
    </source>
</evidence>
<keyword evidence="8 12" id="KW-0675">Receptor</keyword>
<keyword evidence="7" id="KW-0472">Membrane</keyword>
<comment type="similarity">
    <text evidence="2">Belongs to the type I cytokine receptor family. Type 2 subfamily.</text>
</comment>
<dbReference type="InterPro" id="IPR003961">
    <property type="entry name" value="FN3_dom"/>
</dbReference>
<dbReference type="AGR" id="RGD:620026"/>
<accession>A6KF50</accession>
<evidence type="ECO:0000256" key="9">
    <source>
        <dbReference type="ARBA" id="ARBA00023180"/>
    </source>
</evidence>
<dbReference type="InterPro" id="IPR010457">
    <property type="entry name" value="IgC2-like_lig-bd"/>
</dbReference>
<feature type="chain" id="PRO_5039892455" evidence="10">
    <location>
        <begin position="24"/>
        <end position="729"/>
    </location>
</feature>
<evidence type="ECO:0000256" key="10">
    <source>
        <dbReference type="SAM" id="SignalP"/>
    </source>
</evidence>
<feature type="signal peptide" evidence="10">
    <location>
        <begin position="1"/>
        <end position="23"/>
    </location>
</feature>
<dbReference type="Pfam" id="PF06328">
    <property type="entry name" value="Lep_receptor_Ig"/>
    <property type="match status" value="1"/>
</dbReference>
<evidence type="ECO:0000256" key="8">
    <source>
        <dbReference type="ARBA" id="ARBA00023170"/>
    </source>
</evidence>
<protein>
    <submittedName>
        <fullName evidence="12">Interleukin 12 receptor, beta 2</fullName>
    </submittedName>
</protein>
<organism evidence="12 13">
    <name type="scientific">Rattus norvegicus</name>
    <name type="common">Rat</name>
    <dbReference type="NCBI Taxonomy" id="10116"/>
    <lineage>
        <taxon>Eukaryota</taxon>
        <taxon>Metazoa</taxon>
        <taxon>Chordata</taxon>
        <taxon>Craniata</taxon>
        <taxon>Vertebrata</taxon>
        <taxon>Euteleostomi</taxon>
        <taxon>Mammalia</taxon>
        <taxon>Eutheria</taxon>
        <taxon>Euarchontoglires</taxon>
        <taxon>Glires</taxon>
        <taxon>Rodentia</taxon>
        <taxon>Myomorpha</taxon>
        <taxon>Muroidea</taxon>
        <taxon>Muridae</taxon>
        <taxon>Murinae</taxon>
        <taxon>Rattus</taxon>
    </lineage>
</organism>
<evidence type="ECO:0000256" key="3">
    <source>
        <dbReference type="ARBA" id="ARBA00022692"/>
    </source>
</evidence>
<dbReference type="EMBL" id="CH474042">
    <property type="protein sequence ID" value="EDL91574.1"/>
    <property type="molecule type" value="Genomic_DNA"/>
</dbReference>
<evidence type="ECO:0000256" key="2">
    <source>
        <dbReference type="ARBA" id="ARBA00008921"/>
    </source>
</evidence>
<dbReference type="SUPFAM" id="SSF49265">
    <property type="entry name" value="Fibronectin type III"/>
    <property type="match status" value="3"/>
</dbReference>
<dbReference type="PANTHER" id="PTHR48423:SF1">
    <property type="entry name" value="INTERLEUKIN-27 RECEPTOR SUBUNIT ALPHA"/>
    <property type="match status" value="1"/>
</dbReference>
<dbReference type="GO" id="GO:0005886">
    <property type="term" value="C:plasma membrane"/>
    <property type="evidence" value="ECO:0007669"/>
    <property type="project" value="UniProtKB-ARBA"/>
</dbReference>
<evidence type="ECO:0000313" key="12">
    <source>
        <dbReference type="EMBL" id="EDL91574.1"/>
    </source>
</evidence>
<dbReference type="InterPro" id="IPR013783">
    <property type="entry name" value="Ig-like_fold"/>
</dbReference>
<evidence type="ECO:0000256" key="4">
    <source>
        <dbReference type="ARBA" id="ARBA00022729"/>
    </source>
</evidence>
<feature type="domain" description="Fibronectin type-III" evidence="11">
    <location>
        <begin position="242"/>
        <end position="335"/>
    </location>
</feature>
<comment type="subcellular location">
    <subcellularLocation>
        <location evidence="1">Membrane</location>
        <topology evidence="1">Single-pass type I membrane protein</topology>
    </subcellularLocation>
</comment>
<dbReference type="FunFam" id="2.60.40.10:FF:000789">
    <property type="entry name" value="Interleukin 12 receptor subunit beta 2"/>
    <property type="match status" value="1"/>
</dbReference>
<dbReference type="Proteomes" id="UP000234681">
    <property type="component" value="Chromosome 4"/>
</dbReference>
<evidence type="ECO:0000313" key="13">
    <source>
        <dbReference type="Proteomes" id="UP000234681"/>
    </source>
</evidence>
<keyword evidence="6" id="KW-1133">Transmembrane helix</keyword>
<evidence type="ECO:0000259" key="11">
    <source>
        <dbReference type="PROSITE" id="PS50853"/>
    </source>
</evidence>
<evidence type="ECO:0000256" key="7">
    <source>
        <dbReference type="ARBA" id="ARBA00023136"/>
    </source>
</evidence>
<keyword evidence="5" id="KW-0677">Repeat</keyword>
<dbReference type="FunFam" id="2.60.40.10:FF:001068">
    <property type="entry name" value="interleukin-12 receptor subunit beta-2 isoform X1"/>
    <property type="match status" value="1"/>
</dbReference>
<keyword evidence="4 10" id="KW-0732">Signal</keyword>
<keyword evidence="3" id="KW-0812">Transmembrane</keyword>
<dbReference type="Gene3D" id="2.60.40.10">
    <property type="entry name" value="Immunoglobulins"/>
    <property type="match status" value="3"/>
</dbReference>
<name>A6KF50_RAT</name>
<keyword evidence="9" id="KW-0325">Glycoprotein</keyword>
<gene>
    <name evidence="12 14" type="primary">Il12rb2</name>
    <name evidence="12" type="ORF">rCG_55349</name>
</gene>
<evidence type="ECO:0000313" key="14">
    <source>
        <dbReference type="RGD" id="620026"/>
    </source>
</evidence>
<dbReference type="PROSITE" id="PS50853">
    <property type="entry name" value="FN3"/>
    <property type="match status" value="2"/>
</dbReference>
<sequence length="729" mass="82332">MAHTVRGCSLALIFLFMWLLIKANIDVCKLGTVTVQPAPVIPLGSTANISCSLNPKQGCSHYPSYNELILLKFVNDVLVEKLHGKKVHGHPSHSSIFQVTNLSLGMTLFVCKLNCSNSQKTQPVPVCGVEISVGVAPESPQSISCVQKGEHGTVACSWNSGKVTYLKTYYTLQLTGPNNVTYQNQCYSDNRQNCSRLDLGINLTPDLAESRFIVHVTATNDLGNSSSLLHTFTFLDIVRPLPPWDIRINFLNASGSRCTLQWEDEGQVVLNRLRYQPLNSTSWNMVNATNAKGRYDLQDLRPFTEYEFQISSKLHLSQGSWSNWSESLRTRTPEEEPVGTLDIWYMKQDIDCDRQQISLFWKKIKPYICYEIRVHALSEDQGGCSSIRGDSSHKVPLSGPHITAITEKKESLFISWTHIPFLEQRGCILHYRIYWKERHSTAQPELCEIQYRHSQNSHPISSLQPKVTYVLWMTAVTAAGESPQGNEREFCPQGKANWKTFVISSICIAIIVVGTFSIRYFRQKAFTLLSTLKPQWYCRTIPDPANSTWVKKYPIMEEKIQPPMDNLLMAWSAPEEPEPLIINEVLYQMIPVGRQPYCFKRGQGFQGYSTSKEDTIYLATNPQTTGTLTAESRQLVNLYKVLGSRDPDSKLGNLTSPLTVTPVNYLPTHEGYLPSNIEDLSSHEVDPSDSLDLDHQHISLSIFASSSLRPLTFCGERLTLDRLKMGYEK</sequence>
<proteinExistence type="inferred from homology"/>
<dbReference type="RGD" id="620026">
    <property type="gene designation" value="Il12rb2"/>
</dbReference>
<dbReference type="FunFam" id="2.60.40.10:FF:000875">
    <property type="entry name" value="Interleukin 12 receptor subunit beta 2"/>
    <property type="match status" value="1"/>
</dbReference>
<dbReference type="InterPro" id="IPR052672">
    <property type="entry name" value="Type1_Cytokine_Rcpt_Type2"/>
</dbReference>
<dbReference type="PANTHER" id="PTHR48423">
    <property type="entry name" value="INTERLEUKIN-27 RECEPTOR SUBUNIT ALPHA"/>
    <property type="match status" value="1"/>
</dbReference>